<dbReference type="EMBL" id="CP060696">
    <property type="protein sequence ID" value="QNO19425.1"/>
    <property type="molecule type" value="Genomic_DNA"/>
</dbReference>
<gene>
    <name evidence="3" type="ORF">H6X83_04415</name>
</gene>
<dbReference type="InterPro" id="IPR007685">
    <property type="entry name" value="RelA_SpoT"/>
</dbReference>
<protein>
    <submittedName>
        <fullName evidence="3">RelA/SpoT domain-containing protein</fullName>
    </submittedName>
</protein>
<keyword evidence="4" id="KW-1185">Reference proteome</keyword>
<dbReference type="GO" id="GO:0015970">
    <property type="term" value="P:guanosine tetraphosphate biosynthetic process"/>
    <property type="evidence" value="ECO:0007669"/>
    <property type="project" value="UniProtKB-UniPathway"/>
</dbReference>
<dbReference type="PANTHER" id="PTHR47837:SF1">
    <property type="entry name" value="GTP PYROPHOSPHOKINASE YJBM"/>
    <property type="match status" value="1"/>
</dbReference>
<dbReference type="Pfam" id="PF04607">
    <property type="entry name" value="RelA_SpoT"/>
    <property type="match status" value="1"/>
</dbReference>
<feature type="domain" description="RelA/SpoT" evidence="2">
    <location>
        <begin position="50"/>
        <end position="172"/>
    </location>
</feature>
<sequence>MRKSDATSAEISNATDIIDNWRASHAYPLHVFYMNLRRIAKKRNDIIVAERLKRLDSIVDKLKREQGMKLSRMQDLGGCRIVFPTLSEVYTYSEKLRNSRIRHIFKREHDYIRNPKTSGYRSLHLIYKFQSDTSGLDIYNNNMLIELQFRTHLQHIWATALETMGLFTHQALKAGKGSNDIKRFFVLISSLFAIKEHCPVVPGTIEDEKELISEVEQINDDFHILEMLSAICVAIDHEAEKKLDKKGYYILRLNYEIRRLRISYFKPSEAEQANLAYNNLEKETEGKPIDVVLVRTASFNTVKAAYPNYFMDISEFVKIVSEYLH</sequence>
<dbReference type="InterPro" id="IPR043519">
    <property type="entry name" value="NT_sf"/>
</dbReference>
<name>A0A7G9WL63_9FIRM</name>
<dbReference type="SUPFAM" id="SSF81301">
    <property type="entry name" value="Nucleotidyltransferase"/>
    <property type="match status" value="1"/>
</dbReference>
<dbReference type="Gene3D" id="3.30.460.10">
    <property type="entry name" value="Beta Polymerase, domain 2"/>
    <property type="match status" value="1"/>
</dbReference>
<dbReference type="SMART" id="SM00954">
    <property type="entry name" value="RelA_SpoT"/>
    <property type="match status" value="1"/>
</dbReference>
<dbReference type="InterPro" id="IPR052366">
    <property type="entry name" value="GTP_Pyrophosphokinase"/>
</dbReference>
<evidence type="ECO:0000256" key="1">
    <source>
        <dbReference type="ARBA" id="ARBA00004976"/>
    </source>
</evidence>
<dbReference type="AlphaFoldDB" id="A0A7G9WL63"/>
<reference evidence="3 4" key="1">
    <citation type="submission" date="2020-08" db="EMBL/GenBank/DDBJ databases">
        <authorList>
            <person name="Ren C."/>
            <person name="Gu Y."/>
            <person name="Xu Y."/>
        </authorList>
    </citation>
    <scope>NUCLEOTIDE SEQUENCE [LARGE SCALE GENOMIC DNA]</scope>
    <source>
        <strain evidence="3 4">LBM18003</strain>
    </source>
</reference>
<dbReference type="CDD" id="cd05399">
    <property type="entry name" value="NT_Rel-Spo_like"/>
    <property type="match status" value="1"/>
</dbReference>
<evidence type="ECO:0000313" key="4">
    <source>
        <dbReference type="Proteomes" id="UP000516046"/>
    </source>
</evidence>
<evidence type="ECO:0000313" key="3">
    <source>
        <dbReference type="EMBL" id="QNO19425.1"/>
    </source>
</evidence>
<dbReference type="UniPathway" id="UPA00908">
    <property type="reaction ID" value="UER00884"/>
</dbReference>
<dbReference type="KEGG" id="caml:H6X83_04415"/>
<organism evidence="3 4">
    <name type="scientific">Caproicibacterium amylolyticum</name>
    <dbReference type="NCBI Taxonomy" id="2766537"/>
    <lineage>
        <taxon>Bacteria</taxon>
        <taxon>Bacillati</taxon>
        <taxon>Bacillota</taxon>
        <taxon>Clostridia</taxon>
        <taxon>Eubacteriales</taxon>
        <taxon>Oscillospiraceae</taxon>
        <taxon>Caproicibacterium</taxon>
    </lineage>
</organism>
<dbReference type="Proteomes" id="UP000516046">
    <property type="component" value="Chromosome"/>
</dbReference>
<accession>A0A7G9WL63</accession>
<dbReference type="PANTHER" id="PTHR47837">
    <property type="entry name" value="GTP PYROPHOSPHOKINASE YJBM"/>
    <property type="match status" value="1"/>
</dbReference>
<comment type="pathway">
    <text evidence="1">Purine metabolism; ppGpp biosynthesis; ppGpp from GTP: step 1/2.</text>
</comment>
<evidence type="ECO:0000259" key="2">
    <source>
        <dbReference type="SMART" id="SM00954"/>
    </source>
</evidence>
<proteinExistence type="predicted"/>